<evidence type="ECO:0000256" key="1">
    <source>
        <dbReference type="ARBA" id="ARBA00001933"/>
    </source>
</evidence>
<dbReference type="SUPFAM" id="SSF53686">
    <property type="entry name" value="Tryptophan synthase beta subunit-like PLP-dependent enzymes"/>
    <property type="match status" value="1"/>
</dbReference>
<dbReference type="InterPro" id="IPR027278">
    <property type="entry name" value="ACCD_DCysDesulf"/>
</dbReference>
<dbReference type="NCBIfam" id="TIGR01275">
    <property type="entry name" value="ACC_deam_rel"/>
    <property type="match status" value="1"/>
</dbReference>
<organism evidence="7 8">
    <name type="scientific">Propionispora vibrioides</name>
    <dbReference type="NCBI Taxonomy" id="112903"/>
    <lineage>
        <taxon>Bacteria</taxon>
        <taxon>Bacillati</taxon>
        <taxon>Bacillota</taxon>
        <taxon>Negativicutes</taxon>
        <taxon>Selenomonadales</taxon>
        <taxon>Sporomusaceae</taxon>
        <taxon>Propionispora</taxon>
    </lineage>
</organism>
<evidence type="ECO:0000259" key="6">
    <source>
        <dbReference type="Pfam" id="PF00291"/>
    </source>
</evidence>
<dbReference type="STRING" id="112903.SAMN04490178_12660"/>
<dbReference type="PANTHER" id="PTHR43780">
    <property type="entry name" value="1-AMINOCYCLOPROPANE-1-CARBOXYLATE DEAMINASE-RELATED"/>
    <property type="match status" value="1"/>
</dbReference>
<evidence type="ECO:0000256" key="2">
    <source>
        <dbReference type="ARBA" id="ARBA00008639"/>
    </source>
</evidence>
<evidence type="ECO:0000256" key="5">
    <source>
        <dbReference type="PIRSR" id="PIRSR006278-2"/>
    </source>
</evidence>
<dbReference type="InterPro" id="IPR005966">
    <property type="entry name" value="D-Cys_desShydrase"/>
</dbReference>
<dbReference type="Proteomes" id="UP000198847">
    <property type="component" value="Unassembled WGS sequence"/>
</dbReference>
<evidence type="ECO:0000313" key="8">
    <source>
        <dbReference type="Proteomes" id="UP000198847"/>
    </source>
</evidence>
<feature type="active site" description="Nucleophile" evidence="4">
    <location>
        <position position="76"/>
    </location>
</feature>
<protein>
    <submittedName>
        <fullName evidence="7">D-cysteine desulfhydrase</fullName>
    </submittedName>
</protein>
<dbReference type="NCBIfam" id="NF003031">
    <property type="entry name" value="PRK03910.1-4"/>
    <property type="match status" value="1"/>
</dbReference>
<dbReference type="PIRSF" id="PIRSF006278">
    <property type="entry name" value="ACCD_DCysDesulf"/>
    <property type="match status" value="1"/>
</dbReference>
<dbReference type="Pfam" id="PF00291">
    <property type="entry name" value="PALP"/>
    <property type="match status" value="1"/>
</dbReference>
<feature type="domain" description="Tryptophan synthase beta chain-like PALP" evidence="6">
    <location>
        <begin position="12"/>
        <end position="318"/>
    </location>
</feature>
<keyword evidence="3 5" id="KW-0663">Pyridoxal phosphate</keyword>
<dbReference type="Gene3D" id="3.40.50.1100">
    <property type="match status" value="2"/>
</dbReference>
<accession>A0A1H8XNP3</accession>
<dbReference type="GO" id="GO:1901605">
    <property type="term" value="P:alpha-amino acid metabolic process"/>
    <property type="evidence" value="ECO:0007669"/>
    <property type="project" value="UniProtKB-ARBA"/>
</dbReference>
<comment type="similarity">
    <text evidence="2">Belongs to the ACC deaminase/D-cysteine desulfhydrase family.</text>
</comment>
<evidence type="ECO:0000256" key="3">
    <source>
        <dbReference type="ARBA" id="ARBA00022898"/>
    </source>
</evidence>
<dbReference type="InterPro" id="IPR001926">
    <property type="entry name" value="TrpB-like_PALP"/>
</dbReference>
<sequence>MNLTYFPRRHYTQGQTPLEKLTRFSQAIGGPNIYIKRDDLLGLTEGGNKTRKLEFLIADALAQGADTLITCGGVQSNHCRLTLAAAVKEGLKCRLVLSEMVPGSYNPQANGNVLLYHLLNVEKVNAVPWGTNLMAEMQNAAAEAIAEGRKPYIIPMGGSNHLGALGYIACAEEIMAQAFAAGLPIHHVVLPDGSAGTHSGLLLGFWGNNCHIPVTGVSVLNPKIVLENRIAELMQQTADYMGVNLKIAPDKIVCVDEYIGPGYTLPTADMVDAVRLLASTEGILLDPTYTGKAMAGLIGLAKQGYFKKNDNVLFLHTGGLPGLYANTPLFTP</sequence>
<name>A0A1H8XNP3_9FIRM</name>
<dbReference type="AlphaFoldDB" id="A0A1H8XNP3"/>
<reference evidence="7 8" key="1">
    <citation type="submission" date="2016-10" db="EMBL/GenBank/DDBJ databases">
        <authorList>
            <person name="de Groot N.N."/>
        </authorList>
    </citation>
    <scope>NUCLEOTIDE SEQUENCE [LARGE SCALE GENOMIC DNA]</scope>
    <source>
        <strain evidence="7 8">DSM 13305</strain>
    </source>
</reference>
<dbReference type="GO" id="GO:0019148">
    <property type="term" value="F:D-cysteine desulfhydrase activity"/>
    <property type="evidence" value="ECO:0007669"/>
    <property type="project" value="TreeGrafter"/>
</dbReference>
<gene>
    <name evidence="7" type="ORF">SAMN04490178_12660</name>
</gene>
<dbReference type="EMBL" id="FODY01000026">
    <property type="protein sequence ID" value="SEP41427.1"/>
    <property type="molecule type" value="Genomic_DNA"/>
</dbReference>
<dbReference type="InterPro" id="IPR036052">
    <property type="entry name" value="TrpB-like_PALP_sf"/>
</dbReference>
<dbReference type="RefSeq" id="WP_091750515.1">
    <property type="nucleotide sequence ID" value="NZ_FODY01000026.1"/>
</dbReference>
<evidence type="ECO:0000256" key="4">
    <source>
        <dbReference type="PIRSR" id="PIRSR006278-1"/>
    </source>
</evidence>
<dbReference type="OrthoDB" id="9801249at2"/>
<comment type="cofactor">
    <cofactor evidence="1">
        <name>pyridoxal 5'-phosphate</name>
        <dbReference type="ChEBI" id="CHEBI:597326"/>
    </cofactor>
</comment>
<keyword evidence="8" id="KW-1185">Reference proteome</keyword>
<evidence type="ECO:0000313" key="7">
    <source>
        <dbReference type="EMBL" id="SEP41427.1"/>
    </source>
</evidence>
<proteinExistence type="inferred from homology"/>
<dbReference type="PANTHER" id="PTHR43780:SF2">
    <property type="entry name" value="1-AMINOCYCLOPROPANE-1-CARBOXYLATE DEAMINASE-RELATED"/>
    <property type="match status" value="1"/>
</dbReference>
<feature type="modified residue" description="N6-(pyridoxal phosphate)lysine" evidence="5">
    <location>
        <position position="49"/>
    </location>
</feature>